<protein>
    <submittedName>
        <fullName evidence="3">F-box/kelch-repeat protein</fullName>
    </submittedName>
</protein>
<evidence type="ECO:0000313" key="3">
    <source>
        <dbReference type="EMBL" id="PHT30067.1"/>
    </source>
</evidence>
<keyword evidence="1" id="KW-0880">Kelch repeat</keyword>
<dbReference type="Pfam" id="PF01344">
    <property type="entry name" value="Kelch_1"/>
    <property type="match status" value="1"/>
</dbReference>
<dbReference type="InterPro" id="IPR015915">
    <property type="entry name" value="Kelch-typ_b-propeller"/>
</dbReference>
<accession>A0A2G2VAR0</accession>
<evidence type="ECO:0000313" key="4">
    <source>
        <dbReference type="Proteomes" id="UP000224567"/>
    </source>
</evidence>
<evidence type="ECO:0000256" key="1">
    <source>
        <dbReference type="ARBA" id="ARBA00022441"/>
    </source>
</evidence>
<dbReference type="SUPFAM" id="SSF117281">
    <property type="entry name" value="Kelch motif"/>
    <property type="match status" value="1"/>
</dbReference>
<dbReference type="OrthoDB" id="191037at2759"/>
<keyword evidence="4" id="KW-1185">Reference proteome</keyword>
<dbReference type="Gene3D" id="2.120.10.80">
    <property type="entry name" value="Kelch-type beta propeller"/>
    <property type="match status" value="1"/>
</dbReference>
<comment type="caution">
    <text evidence="3">The sequence shown here is derived from an EMBL/GenBank/DDBJ whole genome shotgun (WGS) entry which is preliminary data.</text>
</comment>
<dbReference type="EMBL" id="MLFT02000058">
    <property type="protein sequence ID" value="PHT30067.1"/>
    <property type="molecule type" value="Genomic_DNA"/>
</dbReference>
<dbReference type="PANTHER" id="PTHR46122">
    <property type="entry name" value="GALACTOSE OXIDASE/KELCH REPEAT PROTEIN-RELATED"/>
    <property type="match status" value="1"/>
</dbReference>
<dbReference type="InterPro" id="IPR006652">
    <property type="entry name" value="Kelch_1"/>
</dbReference>
<dbReference type="PANTHER" id="PTHR46122:SF13">
    <property type="entry name" value="F-BOX_KELCH-REPEAT PROTEIN SKIP11-LIKE"/>
    <property type="match status" value="1"/>
</dbReference>
<gene>
    <name evidence="3" type="ORF">CQW23_30336</name>
</gene>
<evidence type="ECO:0000256" key="2">
    <source>
        <dbReference type="ARBA" id="ARBA00022737"/>
    </source>
</evidence>
<dbReference type="STRING" id="33114.A0A2G2VAR0"/>
<reference evidence="4" key="2">
    <citation type="journal article" date="2017" name="J. Anim. Genet.">
        <title>Multiple reference genome sequences of hot pepper reveal the massive evolution of plant disease resistance genes by retroduplication.</title>
        <authorList>
            <person name="Kim S."/>
            <person name="Park J."/>
            <person name="Yeom S.-I."/>
            <person name="Kim Y.-M."/>
            <person name="Seo E."/>
            <person name="Kim K.-T."/>
            <person name="Kim M.-S."/>
            <person name="Lee J.M."/>
            <person name="Cheong K."/>
            <person name="Shin H.-S."/>
            <person name="Kim S.-B."/>
            <person name="Han K."/>
            <person name="Lee J."/>
            <person name="Park M."/>
            <person name="Lee H.-A."/>
            <person name="Lee H.-Y."/>
            <person name="Lee Y."/>
            <person name="Oh S."/>
            <person name="Lee J.H."/>
            <person name="Choi E."/>
            <person name="Choi E."/>
            <person name="Lee S.E."/>
            <person name="Jeon J."/>
            <person name="Kim H."/>
            <person name="Choi G."/>
            <person name="Song H."/>
            <person name="Lee J."/>
            <person name="Lee S.-C."/>
            <person name="Kwon J.-K."/>
            <person name="Lee H.-Y."/>
            <person name="Koo N."/>
            <person name="Hong Y."/>
            <person name="Kim R.W."/>
            <person name="Kang W.-H."/>
            <person name="Huh J.H."/>
            <person name="Kang B.-C."/>
            <person name="Yang T.-J."/>
            <person name="Lee Y.-H."/>
            <person name="Bennetzen J.L."/>
            <person name="Choi D."/>
        </authorList>
    </citation>
    <scope>NUCLEOTIDE SEQUENCE [LARGE SCALE GENOMIC DNA]</scope>
    <source>
        <strain evidence="4">cv. PBC81</strain>
    </source>
</reference>
<name>A0A2G2VAR0_CAPBA</name>
<proteinExistence type="predicted"/>
<dbReference type="InterPro" id="IPR052439">
    <property type="entry name" value="F-box/Kelch-repeat"/>
</dbReference>
<dbReference type="Proteomes" id="UP000224567">
    <property type="component" value="Unassembled WGS sequence"/>
</dbReference>
<organism evidence="3 4">
    <name type="scientific">Capsicum baccatum</name>
    <name type="common">Peruvian pepper</name>
    <dbReference type="NCBI Taxonomy" id="33114"/>
    <lineage>
        <taxon>Eukaryota</taxon>
        <taxon>Viridiplantae</taxon>
        <taxon>Streptophyta</taxon>
        <taxon>Embryophyta</taxon>
        <taxon>Tracheophyta</taxon>
        <taxon>Spermatophyta</taxon>
        <taxon>Magnoliopsida</taxon>
        <taxon>eudicotyledons</taxon>
        <taxon>Gunneridae</taxon>
        <taxon>Pentapetalae</taxon>
        <taxon>asterids</taxon>
        <taxon>lamiids</taxon>
        <taxon>Solanales</taxon>
        <taxon>Solanaceae</taxon>
        <taxon>Solanoideae</taxon>
        <taxon>Capsiceae</taxon>
        <taxon>Capsicum</taxon>
    </lineage>
</organism>
<keyword evidence="2" id="KW-0677">Repeat</keyword>
<sequence>MWRTLRSMNKSCKMCSGVFMDGKFYVIGGIGGAVSKLLTCAEEYDLATGRWTEIPNMSPVRPNLRNDIPATSEAPPLLVVVNNQLFILYSPLYLFWFLIRHAVPTLWDYIGSVVDFLCTLYSVSALELDSSGFVSGCSTLGVKRSLSKTTFSSQIQNI</sequence>
<dbReference type="GO" id="GO:0005634">
    <property type="term" value="C:nucleus"/>
    <property type="evidence" value="ECO:0007669"/>
    <property type="project" value="UniProtKB-ARBA"/>
</dbReference>
<reference evidence="3 4" key="1">
    <citation type="journal article" date="2017" name="Genome Biol.">
        <title>New reference genome sequences of hot pepper reveal the massive evolution of plant disease-resistance genes by retroduplication.</title>
        <authorList>
            <person name="Kim S."/>
            <person name="Park J."/>
            <person name="Yeom S.I."/>
            <person name="Kim Y.M."/>
            <person name="Seo E."/>
            <person name="Kim K.T."/>
            <person name="Kim M.S."/>
            <person name="Lee J.M."/>
            <person name="Cheong K."/>
            <person name="Shin H.S."/>
            <person name="Kim S.B."/>
            <person name="Han K."/>
            <person name="Lee J."/>
            <person name="Park M."/>
            <person name="Lee H.A."/>
            <person name="Lee H.Y."/>
            <person name="Lee Y."/>
            <person name="Oh S."/>
            <person name="Lee J.H."/>
            <person name="Choi E."/>
            <person name="Choi E."/>
            <person name="Lee S.E."/>
            <person name="Jeon J."/>
            <person name="Kim H."/>
            <person name="Choi G."/>
            <person name="Song H."/>
            <person name="Lee J."/>
            <person name="Lee S.C."/>
            <person name="Kwon J.K."/>
            <person name="Lee H.Y."/>
            <person name="Koo N."/>
            <person name="Hong Y."/>
            <person name="Kim R.W."/>
            <person name="Kang W.H."/>
            <person name="Huh J.H."/>
            <person name="Kang B.C."/>
            <person name="Yang T.J."/>
            <person name="Lee Y.H."/>
            <person name="Bennetzen J.L."/>
            <person name="Choi D."/>
        </authorList>
    </citation>
    <scope>NUCLEOTIDE SEQUENCE [LARGE SCALE GENOMIC DNA]</scope>
    <source>
        <strain evidence="4">cv. PBC81</strain>
        <tissue evidence="3">Leaf</tissue>
    </source>
</reference>
<dbReference type="AlphaFoldDB" id="A0A2G2VAR0"/>